<feature type="region of interest" description="Disordered" evidence="2">
    <location>
        <begin position="45"/>
        <end position="101"/>
    </location>
</feature>
<evidence type="ECO:0008006" key="5">
    <source>
        <dbReference type="Google" id="ProtNLM"/>
    </source>
</evidence>
<dbReference type="EMBL" id="CAUYUJ010001908">
    <property type="protein sequence ID" value="CAK0798269.1"/>
    <property type="molecule type" value="Genomic_DNA"/>
</dbReference>
<feature type="coiled-coil region" evidence="1">
    <location>
        <begin position="194"/>
        <end position="242"/>
    </location>
</feature>
<name>A0ABN9PY70_9DINO</name>
<keyword evidence="4" id="KW-1185">Reference proteome</keyword>
<feature type="compositionally biased region" description="Low complexity" evidence="2">
    <location>
        <begin position="73"/>
        <end position="96"/>
    </location>
</feature>
<gene>
    <name evidence="3" type="ORF">PCOR1329_LOCUS7072</name>
</gene>
<comment type="caution">
    <text evidence="3">The sequence shown here is derived from an EMBL/GenBank/DDBJ whole genome shotgun (WGS) entry which is preliminary data.</text>
</comment>
<evidence type="ECO:0000313" key="4">
    <source>
        <dbReference type="Proteomes" id="UP001189429"/>
    </source>
</evidence>
<proteinExistence type="predicted"/>
<evidence type="ECO:0000256" key="2">
    <source>
        <dbReference type="SAM" id="MobiDB-lite"/>
    </source>
</evidence>
<keyword evidence="1" id="KW-0175">Coiled coil</keyword>
<organism evidence="3 4">
    <name type="scientific">Prorocentrum cordatum</name>
    <dbReference type="NCBI Taxonomy" id="2364126"/>
    <lineage>
        <taxon>Eukaryota</taxon>
        <taxon>Sar</taxon>
        <taxon>Alveolata</taxon>
        <taxon>Dinophyceae</taxon>
        <taxon>Prorocentrales</taxon>
        <taxon>Prorocentraceae</taxon>
        <taxon>Prorocentrum</taxon>
    </lineage>
</organism>
<evidence type="ECO:0000256" key="1">
    <source>
        <dbReference type="SAM" id="Coils"/>
    </source>
</evidence>
<feature type="region of interest" description="Disordered" evidence="2">
    <location>
        <begin position="304"/>
        <end position="345"/>
    </location>
</feature>
<protein>
    <recommendedName>
        <fullName evidence="5">RanBP2-type domain-containing protein</fullName>
    </recommendedName>
</protein>
<evidence type="ECO:0000313" key="3">
    <source>
        <dbReference type="EMBL" id="CAK0798269.1"/>
    </source>
</evidence>
<reference evidence="3" key="1">
    <citation type="submission" date="2023-10" db="EMBL/GenBank/DDBJ databases">
        <authorList>
            <person name="Chen Y."/>
            <person name="Shah S."/>
            <person name="Dougan E. K."/>
            <person name="Thang M."/>
            <person name="Chan C."/>
        </authorList>
    </citation>
    <scope>NUCLEOTIDE SEQUENCE [LARGE SCALE GENOMIC DNA]</scope>
</reference>
<feature type="compositionally biased region" description="Basic and acidic residues" evidence="2">
    <location>
        <begin position="331"/>
        <end position="343"/>
    </location>
</feature>
<feature type="region of interest" description="Disordered" evidence="2">
    <location>
        <begin position="565"/>
        <end position="596"/>
    </location>
</feature>
<accession>A0ABN9PY70</accession>
<feature type="region of interest" description="Disordered" evidence="2">
    <location>
        <begin position="367"/>
        <end position="387"/>
    </location>
</feature>
<feature type="compositionally biased region" description="Basic and acidic residues" evidence="2">
    <location>
        <begin position="746"/>
        <end position="755"/>
    </location>
</feature>
<dbReference type="Proteomes" id="UP001189429">
    <property type="component" value="Unassembled WGS sequence"/>
</dbReference>
<feature type="region of interest" description="Disordered" evidence="2">
    <location>
        <begin position="738"/>
        <end position="759"/>
    </location>
</feature>
<sequence>MARSQRGGSSGRRSMTYWMCSCGCWNWDWRPTCTSCGYAAPPWATEAPRGKAKPGADKDGWVDQPRGRRAQRQARSAASRTASTKSQTSASAASGAPSNGGVTAIERLRATVERFEALQAGPPDGVDSCFTDVVANQLEAKRAELAIAQKEAAEQKASAMPRSALLRKGANAISKEEKRLRAARQAPEQKQAARDLAEVQLQKAQDELAALDGEVEGASKALQVLEEAAREEAEERRRQRATAWAGASHVPGLLTQLDMLPEAWGSSNFEVAWAAIRTQVEAARAQLAVPPPAPERAPWAVSCPMDEISSDDGELAGGGVPRQPQAAAERGQAERHGSARGEWPHVSQACKRELVAEAADLAPLAARPAGQAAGGSDGGRPRANGSAEEVTLPQPLGAHAAMTAFFPRADGGVRPIANGPLPMRIWGSPRQPTSALWGAEHDHRLFGGKMARKYDKAGWWGSARAAVAACARVRGCATASLCLDITRLYENQRRASLRRCGVEHGFDLRALRGMHVLYQAGAGERRAGNSSARPCKPGTSSWAPPLRGVKCMRTVCEALEPCAASAGGPRGRRPRGPLGTPPPSAPRRGLSPQTAKDSEDFTAWMLATFAGPVVEEARVDGSSTVACLRSRATAHLRGRVLEYLEPGTFEEEKVPAHCSRQAVPGGRLTGANRRDLEHADRLAKAGTQMHATVLELRRWIWRAAIFWQNIVAKDCEGLPPAAEQRHVRFAAAEASQAAEEAASAEPRARRPRLESARSAGSSSAALSASSIAFGILGRALSYACTGEGGEGPELLARTKCDTYVALGGRSERCPGDKADKGAGPVAASGFEDPILGSLPEIAQERYLVRLASQRSTATDPSAAASTAGSAPAAAAAAVEVGAAASLPLRHPAAARAGLSGAIAVSEARKAAAAAVEAAVHRLSHEARAWRRLYEDLAAALGATGADGELSRRLAAAAPALAALIRGGVPTAVERLRRNVALHAAAEGIDLLDAGAAQLRVAQHGPRLGAKSAAPEAGAFGGALGERRGDEPDENVRALLAGAEAAGPLPALPAGALRAVDLEKALSGSRLAPGTWAKPRAETESSVSGLAAGWHLAERKPQLPPEMRCTCGAAVFSAPPLASEAPLAAWQTECALAPPPRPALLECRSGPGELADDAEPPLVADSVGSGDCKVVVGSAEAATACSVSPAPSGLDVGVLRDLEVHPEALVADCVGCAAEHQDAGDGVFAYYLGENEAALLRGNGDGGRAAARLAELALPTEDAEGEVRRWLADWSKVAHICSLQEQLRAAKKEAQPLRWKAGWLEIDAVGVRCRAGLPFVLEESGGRLAWHDFHS</sequence>